<dbReference type="InterPro" id="IPR011055">
    <property type="entry name" value="Dup_hybrid_motif"/>
</dbReference>
<dbReference type="SUPFAM" id="SSF51261">
    <property type="entry name" value="Duplicated hybrid motif"/>
    <property type="match status" value="1"/>
</dbReference>
<keyword evidence="3" id="KW-1133">Transmembrane helix</keyword>
<keyword evidence="1" id="KW-0175">Coiled coil</keyword>
<feature type="transmembrane region" description="Helical" evidence="3">
    <location>
        <begin position="867"/>
        <end position="895"/>
    </location>
</feature>
<evidence type="ECO:0000313" key="6">
    <source>
        <dbReference type="Proteomes" id="UP001617907"/>
    </source>
</evidence>
<keyword evidence="3" id="KW-0812">Transmembrane</keyword>
<dbReference type="Proteomes" id="UP001617907">
    <property type="component" value="Unassembled WGS sequence"/>
</dbReference>
<dbReference type="PANTHER" id="PTHR21666">
    <property type="entry name" value="PEPTIDASE-RELATED"/>
    <property type="match status" value="1"/>
</dbReference>
<gene>
    <name evidence="5" type="ORF">ACIQFM_28725</name>
</gene>
<evidence type="ECO:0000256" key="2">
    <source>
        <dbReference type="SAM" id="MobiDB-lite"/>
    </source>
</evidence>
<feature type="transmembrane region" description="Helical" evidence="3">
    <location>
        <begin position="224"/>
        <end position="250"/>
    </location>
</feature>
<dbReference type="CDD" id="cd12797">
    <property type="entry name" value="M23_peptidase"/>
    <property type="match status" value="1"/>
</dbReference>
<dbReference type="InterPro" id="IPR016047">
    <property type="entry name" value="M23ase_b-sheet_dom"/>
</dbReference>
<reference evidence="5 6" key="1">
    <citation type="submission" date="2024-10" db="EMBL/GenBank/DDBJ databases">
        <title>The Natural Products Discovery Center: Release of the First 8490 Sequenced Strains for Exploring Actinobacteria Biosynthetic Diversity.</title>
        <authorList>
            <person name="Kalkreuter E."/>
            <person name="Kautsar S.A."/>
            <person name="Yang D."/>
            <person name="Bader C.D."/>
            <person name="Teijaro C.N."/>
            <person name="Fluegel L."/>
            <person name="Davis C.M."/>
            <person name="Simpson J.R."/>
            <person name="Lauterbach L."/>
            <person name="Steele A.D."/>
            <person name="Gui C."/>
            <person name="Meng S."/>
            <person name="Li G."/>
            <person name="Viehrig K."/>
            <person name="Ye F."/>
            <person name="Su P."/>
            <person name="Kiefer A.F."/>
            <person name="Nichols A."/>
            <person name="Cepeda A.J."/>
            <person name="Yan W."/>
            <person name="Fan B."/>
            <person name="Jiang Y."/>
            <person name="Adhikari A."/>
            <person name="Zheng C.-J."/>
            <person name="Schuster L."/>
            <person name="Cowan T.M."/>
            <person name="Smanski M.J."/>
            <person name="Chevrette M.G."/>
            <person name="De Carvalho L.P.S."/>
            <person name="Shen B."/>
        </authorList>
    </citation>
    <scope>NUCLEOTIDE SEQUENCE [LARGE SCALE GENOMIC DNA]</scope>
    <source>
        <strain evidence="5 6">NPDC093086</strain>
    </source>
</reference>
<protein>
    <submittedName>
        <fullName evidence="5">Peptidoglycan DD-metalloendopeptidase family protein</fullName>
    </submittedName>
</protein>
<name>A0ABW8HHL2_9ACTN</name>
<evidence type="ECO:0000256" key="1">
    <source>
        <dbReference type="SAM" id="Coils"/>
    </source>
</evidence>
<dbReference type="InterPro" id="IPR023346">
    <property type="entry name" value="Lysozyme-like_dom_sf"/>
</dbReference>
<feature type="compositionally biased region" description="Basic and acidic residues" evidence="2">
    <location>
        <begin position="321"/>
        <end position="332"/>
    </location>
</feature>
<dbReference type="PANTHER" id="PTHR21666:SF270">
    <property type="entry name" value="MUREIN HYDROLASE ACTIVATOR ENVC"/>
    <property type="match status" value="1"/>
</dbReference>
<dbReference type="SUPFAM" id="SSF53955">
    <property type="entry name" value="Lysozyme-like"/>
    <property type="match status" value="1"/>
</dbReference>
<evidence type="ECO:0000313" key="5">
    <source>
        <dbReference type="EMBL" id="MFJ6040236.1"/>
    </source>
</evidence>
<comment type="caution">
    <text evidence="5">The sequence shown here is derived from an EMBL/GenBank/DDBJ whole genome shotgun (WGS) entry which is preliminary data.</text>
</comment>
<accession>A0ABW8HHL2</accession>
<feature type="transmembrane region" description="Helical" evidence="3">
    <location>
        <begin position="781"/>
        <end position="799"/>
    </location>
</feature>
<feature type="domain" description="M23ase beta-sheet core" evidence="4">
    <location>
        <begin position="1269"/>
        <end position="1363"/>
    </location>
</feature>
<feature type="coiled-coil region" evidence="1">
    <location>
        <begin position="158"/>
        <end position="185"/>
    </location>
</feature>
<keyword evidence="3" id="KW-0472">Membrane</keyword>
<feature type="region of interest" description="Disordered" evidence="2">
    <location>
        <begin position="465"/>
        <end position="488"/>
    </location>
</feature>
<feature type="compositionally biased region" description="Low complexity" evidence="2">
    <location>
        <begin position="473"/>
        <end position="488"/>
    </location>
</feature>
<dbReference type="InterPro" id="IPR050570">
    <property type="entry name" value="Cell_wall_metabolism_enzyme"/>
</dbReference>
<sequence>MAGNLDIVGTVGVDVVPVAPHLHERLKAIALPAAQRVGEDAGRRFGDAMSRHITVAIPQAINQGGNAARNASTRAGNDNAGAFGRAFKARLEAAFKSLPRPDVRINDTGFNADLARIRSRMESLSGKRIGVDVDAETAYAELEAIDAKLAELGSRSPNIQVRSDIATARAQLAEMQRQVNDLDRDDVRIRVRANTGQAHAALLQLAVAIGAVAAAPVIPVAAAAIGAIASAATVAAASVGALAIAAIPAIKGVTAAIQAKSAAEKQATTATNNGAAATVKAAQSAATMANAQASLRNAHRQAAKTIADANRRIEDAERSLGDAARRAMEQREQAAQNVSRAERSLADAKKQSQQAEEDLTRARRDAVRQLDDYNDRLTAGALDERDAALRVQEAQERLNETLADPTSTELQRQRAQLALDEALQGQKQQAKSYKRLQDEAAAAAKAGVDGNEDVKRAAEQLANAQDNVREQTDAVADAQRDAAQAQKDAAQAVADAQRSLADAVDGAAEAQVQAAESIESAERGVESARLSSIDTTTQAVSKADEYREALAKLTPEQRELYDSIAGPDGLIPAFKAWSESLQPTTLPLFTQAVNGAKNALPGLTPLVEGAAAGIQNLMDRASADLKGDPFWKRFRDGIADVAEPAIEGLGISFGNVFKGMAGVLEAFFPHMDSISERMQGITGRFADWGTNLKGSEEFEKFIDYVNEMSPLVSETFGDIAEALFDLGRALRPFSEIFLETLSNASDGISYVAEHAPWAIQLLYGLWVATKLWSLAMAMSPVGRVIAGLVLLALGVKYAWDHFEWFRDIVKGAWAGIQTATEFAWNKILKPALDGLWVALQWVGDKAMWLWNEIFKPVWDGIVFAAKLAFAILVTGVLAPIWLAIQLVGAIALWLWEDCFKPTWEAISKGALWVWDNVLSPVFEDIWEGIQWVGDKFAWLYDSAVKPSADWIAEKATWLWEKGLEPALGWIWDGVKWVGEKFGWLYDEAVKPVADWIVEKTDWLWDKGLEPAFDTIMDGVGLVGDAFESARKAIKSAWDKVAGIAAKPVNFVIDWVYNKGIKAVWDKVADFVGLAPLPKAPKLLDETPKFANGGRTRGGIPGKDSIPILAMADEFIIKRDSARKLGFDNLAYMNATGELPGVPRFKDGGIVGALGGAWDWTKDKVSDVVSTGIDWAKTGADLMTHPSKVWATLTKPILDKVRNHLAGDGLASMVGKIPGKMVRGLKDKIVDAVSSMFSSGGGGVGEWIKPVNAGYGTKFGVAGSMWSSGHHTGLDFPAAIGAAVRAVASGTVSGVGTAGPYGNHVEINHGGGLQSLYAHLSKISVGLGQVLAQGDGVGKVGATGNVTGPHLHLEARLNGKAVDPMPYLTKPKGGASSISSAKQFARGRLASFGWGQREFPALERLWEGESGWRWNAKNPSSGAYGIPQALPASKMASAGPDWRTNPATQILWGLRYIKDRPDYGSPSKAYSKWLARSPHWYDDGGYLPPGLSLVANGTGRPEPVFTGSQWDDIRAARNGGTPNIVVNAQTFVGDREITDIVEQRISAYDADTGQALDVGRYV</sequence>
<proteinExistence type="predicted"/>
<evidence type="ECO:0000259" key="4">
    <source>
        <dbReference type="Pfam" id="PF01551"/>
    </source>
</evidence>
<dbReference type="Gene3D" id="2.70.70.10">
    <property type="entry name" value="Glucose Permease (Domain IIA)"/>
    <property type="match status" value="1"/>
</dbReference>
<dbReference type="EMBL" id="JBIVPC010000017">
    <property type="protein sequence ID" value="MFJ6040236.1"/>
    <property type="molecule type" value="Genomic_DNA"/>
</dbReference>
<organism evidence="5 6">
    <name type="scientific">Streptomyces ardesiacus</name>
    <dbReference type="NCBI Taxonomy" id="285564"/>
    <lineage>
        <taxon>Bacteria</taxon>
        <taxon>Bacillati</taxon>
        <taxon>Actinomycetota</taxon>
        <taxon>Actinomycetes</taxon>
        <taxon>Kitasatosporales</taxon>
        <taxon>Streptomycetaceae</taxon>
        <taxon>Streptomyces</taxon>
    </lineage>
</organism>
<feature type="compositionally biased region" description="Basic and acidic residues" evidence="2">
    <location>
        <begin position="340"/>
        <end position="350"/>
    </location>
</feature>
<evidence type="ECO:0000256" key="3">
    <source>
        <dbReference type="SAM" id="Phobius"/>
    </source>
</evidence>
<feature type="transmembrane region" description="Helical" evidence="3">
    <location>
        <begin position="198"/>
        <end position="218"/>
    </location>
</feature>
<dbReference type="RefSeq" id="WP_350891372.1">
    <property type="nucleotide sequence ID" value="NZ_JBEOTR010000017.1"/>
</dbReference>
<dbReference type="Pfam" id="PF01551">
    <property type="entry name" value="Peptidase_M23"/>
    <property type="match status" value="1"/>
</dbReference>
<feature type="region of interest" description="Disordered" evidence="2">
    <location>
        <begin position="321"/>
        <end position="363"/>
    </location>
</feature>
<keyword evidence="6" id="KW-1185">Reference proteome</keyword>